<evidence type="ECO:0000313" key="2">
    <source>
        <dbReference type="EMBL" id="SVA06682.1"/>
    </source>
</evidence>
<feature type="non-terminal residue" evidence="2">
    <location>
        <position position="1"/>
    </location>
</feature>
<evidence type="ECO:0000256" key="1">
    <source>
        <dbReference type="SAM" id="MobiDB-lite"/>
    </source>
</evidence>
<feature type="region of interest" description="Disordered" evidence="1">
    <location>
        <begin position="60"/>
        <end position="91"/>
    </location>
</feature>
<organism evidence="2">
    <name type="scientific">marine metagenome</name>
    <dbReference type="NCBI Taxonomy" id="408172"/>
    <lineage>
        <taxon>unclassified sequences</taxon>
        <taxon>metagenomes</taxon>
        <taxon>ecological metagenomes</taxon>
    </lineage>
</organism>
<protein>
    <submittedName>
        <fullName evidence="2">Uncharacterized protein</fullName>
    </submittedName>
</protein>
<proteinExistence type="predicted"/>
<dbReference type="EMBL" id="UINC01003479">
    <property type="protein sequence ID" value="SVA06682.1"/>
    <property type="molecule type" value="Genomic_DNA"/>
</dbReference>
<name>A0A381SRQ0_9ZZZZ</name>
<dbReference type="AlphaFoldDB" id="A0A381SRQ0"/>
<gene>
    <name evidence="2" type="ORF">METZ01_LOCUS59536</name>
</gene>
<feature type="compositionally biased region" description="Basic and acidic residues" evidence="1">
    <location>
        <begin position="66"/>
        <end position="91"/>
    </location>
</feature>
<reference evidence="2" key="1">
    <citation type="submission" date="2018-05" db="EMBL/GenBank/DDBJ databases">
        <authorList>
            <person name="Lanie J.A."/>
            <person name="Ng W.-L."/>
            <person name="Kazmierczak K.M."/>
            <person name="Andrzejewski T.M."/>
            <person name="Davidsen T.M."/>
            <person name="Wayne K.J."/>
            <person name="Tettelin H."/>
            <person name="Glass J.I."/>
            <person name="Rusch D."/>
            <person name="Podicherti R."/>
            <person name="Tsui H.-C.T."/>
            <person name="Winkler M.E."/>
        </authorList>
    </citation>
    <scope>NUCLEOTIDE SEQUENCE</scope>
</reference>
<sequence length="134" mass="14909">VPVRKSAKLRPPQLGASVRIVDLVVIGALFERQLIFERALKVVGGAFELRQASAYGLSQLGQLPRPENKKGDHHDNEDFGATDRAEHQASVREKQLTRATLRLMIRASPLTRQRRGLVAIGQYAFFCAAKYVNS</sequence>
<accession>A0A381SRQ0</accession>